<dbReference type="PANTHER" id="PTHR40616:SF1">
    <property type="entry name" value="LINALOOL DEHYDRATASE_ISOMERASE DOMAIN-CONTAINING PROTEIN"/>
    <property type="match status" value="1"/>
</dbReference>
<evidence type="ECO:0000313" key="2">
    <source>
        <dbReference type="Proteomes" id="UP001153387"/>
    </source>
</evidence>
<dbReference type="EMBL" id="JAPDHZ010000003">
    <property type="protein sequence ID" value="MDG0792995.1"/>
    <property type="molecule type" value="Genomic_DNA"/>
</dbReference>
<proteinExistence type="predicted"/>
<dbReference type="PANTHER" id="PTHR40616">
    <property type="entry name" value="LINALOOL DEHYDRATASE_ISOMERASE DOMAIN-CONTAINING PROTEIN"/>
    <property type="match status" value="1"/>
</dbReference>
<dbReference type="Proteomes" id="UP001153387">
    <property type="component" value="Unassembled WGS sequence"/>
</dbReference>
<dbReference type="AlphaFoldDB" id="A0A9X4QPS2"/>
<accession>A0A9X4QPS2</accession>
<protein>
    <submittedName>
        <fullName evidence="1">Uncharacterized protein</fullName>
    </submittedName>
</protein>
<sequence length="567" mass="63447">MHKAELLASIQAKDKAYDADIKLVRVPMTKTYHTALTPDRHPFAYELYVSTCYAFDLLQYGGEANVKRAADILEVVVARQDQDPSRSTYGIWPYFDEESLDEMDRPDWNMADFHGKKLALILKRHAGLLSPSLIGKLRGAVYHACQAIIIRNVGPHYTNIAIMGALVTLLGGELLGQEEIRSYGERRLRTFRNYTKAIGTFSEFNSPCYTPIAIEELHGIYAESGTAGAVADAEELLDLAWHMIAKHYHPATGAWSGPHSRTYSTQLRPNEKAFLEHALGRGQGQEREQAHIRCPEKYRYLFTSTEERYFTEPTLKADETGYQNYATTYQNERLSLGSYTLGSMWNQRRNLLGYVDSGAGNAVSIQLQFLKDGKDFCSAIFTGVQSRGRALFGFNLATDNGGWHQDLDIINGRFRARDLRIRLLLGGNAANAELPTTQTGTGFVTLIGETALQVEAVVDRSDYGELQLQVERSEEGLGLDYVISTGEERDFDFHALERAVWIFELSLGEDRPLPAVDIQSSESWVTASIQTDDGLAAIAVPQKPRKTGELYKENKVQLPPVLLKQMA</sequence>
<dbReference type="RefSeq" id="WP_277566735.1">
    <property type="nucleotide sequence ID" value="NZ_JAPDHZ010000003.1"/>
</dbReference>
<keyword evidence="2" id="KW-1185">Reference proteome</keyword>
<organism evidence="1 2">
    <name type="scientific">Cohnella ginsengisoli</name>
    <dbReference type="NCBI Taxonomy" id="425004"/>
    <lineage>
        <taxon>Bacteria</taxon>
        <taxon>Bacillati</taxon>
        <taxon>Bacillota</taxon>
        <taxon>Bacilli</taxon>
        <taxon>Bacillales</taxon>
        <taxon>Paenibacillaceae</taxon>
        <taxon>Cohnella</taxon>
    </lineage>
</organism>
<comment type="caution">
    <text evidence="1">The sequence shown here is derived from an EMBL/GenBank/DDBJ whole genome shotgun (WGS) entry which is preliminary data.</text>
</comment>
<reference evidence="1 2" key="1">
    <citation type="submission" date="2022-10" db="EMBL/GenBank/DDBJ databases">
        <title>Comparative genomic analysis of Cohnella hashimotonis sp. nov., isolated from the International Space Station.</title>
        <authorList>
            <person name="Simpson A."/>
            <person name="Venkateswaran K."/>
        </authorList>
    </citation>
    <scope>NUCLEOTIDE SEQUENCE [LARGE SCALE GENOMIC DNA]</scope>
    <source>
        <strain evidence="1 2">DSM 18997</strain>
    </source>
</reference>
<gene>
    <name evidence="1" type="ORF">OMP38_20565</name>
</gene>
<evidence type="ECO:0000313" key="1">
    <source>
        <dbReference type="EMBL" id="MDG0792995.1"/>
    </source>
</evidence>
<name>A0A9X4QPS2_9BACL</name>